<evidence type="ECO:0000256" key="1">
    <source>
        <dbReference type="SAM" id="Phobius"/>
    </source>
</evidence>
<keyword evidence="1" id="KW-0812">Transmembrane</keyword>
<proteinExistence type="predicted"/>
<dbReference type="EMBL" id="LAZR01001372">
    <property type="protein sequence ID" value="KKN45693.1"/>
    <property type="molecule type" value="Genomic_DNA"/>
</dbReference>
<protein>
    <submittedName>
        <fullName evidence="2">Uncharacterized protein</fullName>
    </submittedName>
</protein>
<feature type="transmembrane region" description="Helical" evidence="1">
    <location>
        <begin position="45"/>
        <end position="63"/>
    </location>
</feature>
<reference evidence="2" key="1">
    <citation type="journal article" date="2015" name="Nature">
        <title>Complex archaea that bridge the gap between prokaryotes and eukaryotes.</title>
        <authorList>
            <person name="Spang A."/>
            <person name="Saw J.H."/>
            <person name="Jorgensen S.L."/>
            <person name="Zaremba-Niedzwiedzka K."/>
            <person name="Martijn J."/>
            <person name="Lind A.E."/>
            <person name="van Eijk R."/>
            <person name="Schleper C."/>
            <person name="Guy L."/>
            <person name="Ettema T.J."/>
        </authorList>
    </citation>
    <scope>NUCLEOTIDE SEQUENCE</scope>
</reference>
<keyword evidence="1" id="KW-0472">Membrane</keyword>
<dbReference type="AlphaFoldDB" id="A0A0F9TWD4"/>
<keyword evidence="1" id="KW-1133">Transmembrane helix</keyword>
<feature type="transmembrane region" description="Helical" evidence="1">
    <location>
        <begin position="163"/>
        <end position="184"/>
    </location>
</feature>
<gene>
    <name evidence="2" type="ORF">LCGC14_0680560</name>
</gene>
<evidence type="ECO:0000313" key="2">
    <source>
        <dbReference type="EMBL" id="KKN45693.1"/>
    </source>
</evidence>
<comment type="caution">
    <text evidence="2">The sequence shown here is derived from an EMBL/GenBank/DDBJ whole genome shotgun (WGS) entry which is preliminary data.</text>
</comment>
<name>A0A0F9TWD4_9ZZZZ</name>
<sequence length="194" mass="22795">MLILFALKVLNFKLNGKLINIKTFKINISNRVYFMPLPDKDDLKCYAFIIVVILLILLATYYYPFIIRFVLLVVFYWYVSIPVIIISLSSIDFAIRRVGIRKAYNSINSVEFQESFQRSTGENPLKNGKLTKTYKNWLIQKVKIPKYKIKSKFRFSPEDIKSFVILIIFLIVAIIVFIAIYAAIFPEYRLPIAW</sequence>
<accession>A0A0F9TWD4</accession>
<organism evidence="2">
    <name type="scientific">marine sediment metagenome</name>
    <dbReference type="NCBI Taxonomy" id="412755"/>
    <lineage>
        <taxon>unclassified sequences</taxon>
        <taxon>metagenomes</taxon>
        <taxon>ecological metagenomes</taxon>
    </lineage>
</organism>
<feature type="transmembrane region" description="Helical" evidence="1">
    <location>
        <begin position="75"/>
        <end position="95"/>
    </location>
</feature>